<reference evidence="2 3" key="1">
    <citation type="journal article" date="2020" name="Genomics">
        <title>Complete, high-quality genomes from long-read metagenomic sequencing of two wolf lichen thalli reveals enigmatic genome architecture.</title>
        <authorList>
            <person name="McKenzie S.K."/>
            <person name="Walston R.F."/>
            <person name="Allen J.L."/>
        </authorList>
    </citation>
    <scope>NUCLEOTIDE SEQUENCE [LARGE SCALE GENOMIC DNA]</scope>
    <source>
        <strain evidence="2">WasteWater2</strain>
    </source>
</reference>
<dbReference type="GO" id="GO:0032299">
    <property type="term" value="C:ribonuclease H2 complex"/>
    <property type="evidence" value="ECO:0007669"/>
    <property type="project" value="InterPro"/>
</dbReference>
<feature type="region of interest" description="Disordered" evidence="1">
    <location>
        <begin position="22"/>
        <end position="46"/>
    </location>
</feature>
<dbReference type="Pfam" id="PF08615">
    <property type="entry name" value="RNase_H2_suC"/>
    <property type="match status" value="1"/>
</dbReference>
<comment type="caution">
    <text evidence="2">The sequence shown here is derived from an EMBL/GenBank/DDBJ whole genome shotgun (WGS) entry which is preliminary data.</text>
</comment>
<dbReference type="EMBL" id="JACCJC010000062">
    <property type="protein sequence ID" value="KAF6230952.1"/>
    <property type="molecule type" value="Genomic_DNA"/>
</dbReference>
<evidence type="ECO:0000313" key="3">
    <source>
        <dbReference type="Proteomes" id="UP000578531"/>
    </source>
</evidence>
<dbReference type="CDD" id="cd09271">
    <property type="entry name" value="RNase_H2-C"/>
    <property type="match status" value="1"/>
</dbReference>
<dbReference type="GO" id="GO:0006401">
    <property type="term" value="P:RNA catabolic process"/>
    <property type="evidence" value="ECO:0007669"/>
    <property type="project" value="InterPro"/>
</dbReference>
<dbReference type="RefSeq" id="XP_037160385.1">
    <property type="nucleotide sequence ID" value="XM_037312745.1"/>
</dbReference>
<dbReference type="AlphaFoldDB" id="A0A8H6FM11"/>
<dbReference type="Gene3D" id="2.40.128.680">
    <property type="match status" value="1"/>
</dbReference>
<accession>A0A8H6FM11</accession>
<name>A0A8H6FM11_9LECA</name>
<keyword evidence="3" id="KW-1185">Reference proteome</keyword>
<sequence>MLKFSKPETRVQKQCEPNVLPCRIHQDGPVDASPRYWAPKTAQDGQPEAYFRGRRLRGQEIDVPQGYRGVIVKEAGKERTSLQNTDVGNLEREEGEEEQEEVTVLNEVGSFDRVVVWSHETRLDEDDAFVKGLGEWIGFAEAINAPGDENTSELNEDHGLSVRWRQKQAWIKEASQGVCSWIGRRVLPPKGNDHLL</sequence>
<dbReference type="GeneID" id="59292506"/>
<dbReference type="PANTHER" id="PTHR47204:SF1">
    <property type="entry name" value="RIBONUCLEASE H2 SUBUNIT C"/>
    <property type="match status" value="1"/>
</dbReference>
<protein>
    <submittedName>
        <fullName evidence="2">Uncharacterized protein</fullName>
    </submittedName>
</protein>
<dbReference type="PANTHER" id="PTHR47204">
    <property type="entry name" value="OS02G0168900 PROTEIN"/>
    <property type="match status" value="1"/>
</dbReference>
<organism evidence="2 3">
    <name type="scientific">Letharia columbiana</name>
    <dbReference type="NCBI Taxonomy" id="112416"/>
    <lineage>
        <taxon>Eukaryota</taxon>
        <taxon>Fungi</taxon>
        <taxon>Dikarya</taxon>
        <taxon>Ascomycota</taxon>
        <taxon>Pezizomycotina</taxon>
        <taxon>Lecanoromycetes</taxon>
        <taxon>OSLEUM clade</taxon>
        <taxon>Lecanoromycetidae</taxon>
        <taxon>Lecanorales</taxon>
        <taxon>Lecanorineae</taxon>
        <taxon>Parmeliaceae</taxon>
        <taxon>Letharia</taxon>
    </lineage>
</organism>
<evidence type="ECO:0000313" key="2">
    <source>
        <dbReference type="EMBL" id="KAF6230952.1"/>
    </source>
</evidence>
<dbReference type="OrthoDB" id="6222486at2759"/>
<evidence type="ECO:0000256" key="1">
    <source>
        <dbReference type="SAM" id="MobiDB-lite"/>
    </source>
</evidence>
<gene>
    <name evidence="2" type="ORF">HO173_010860</name>
</gene>
<dbReference type="InterPro" id="IPR013924">
    <property type="entry name" value="RNase_H2_suC"/>
</dbReference>
<proteinExistence type="predicted"/>
<dbReference type="Proteomes" id="UP000578531">
    <property type="component" value="Unassembled WGS sequence"/>
</dbReference>